<dbReference type="Gene3D" id="1.10.260.40">
    <property type="entry name" value="lambda repressor-like DNA-binding domains"/>
    <property type="match status" value="1"/>
</dbReference>
<proteinExistence type="predicted"/>
<dbReference type="PROSITE" id="PS50943">
    <property type="entry name" value="HTH_CROC1"/>
    <property type="match status" value="1"/>
</dbReference>
<sequence>MEVREAFGKALRLARIKRGLTQEDFSVVSSRTFVSLLERGATAPTIDKIEDLCNVLAVHPATLFAITYLIKEGTLESRERTLQRVIQELDDLLS</sequence>
<dbReference type="CDD" id="cd00093">
    <property type="entry name" value="HTH_XRE"/>
    <property type="match status" value="1"/>
</dbReference>
<gene>
    <name evidence="2" type="ORF">I5I61_02500</name>
</gene>
<evidence type="ECO:0000259" key="1">
    <source>
        <dbReference type="PROSITE" id="PS50943"/>
    </source>
</evidence>
<accession>A0ABS0KDY6</accession>
<dbReference type="InterPro" id="IPR010982">
    <property type="entry name" value="Lambda_DNA-bd_dom_sf"/>
</dbReference>
<reference evidence="2 3" key="1">
    <citation type="submission" date="2020-11" db="EMBL/GenBank/DDBJ databases">
        <title>Enhanced detection system for hospital associated transmission using whole genome sequencing surveillance.</title>
        <authorList>
            <person name="Harrison L.H."/>
            <person name="Van Tyne D."/>
            <person name="Marsh J.W."/>
            <person name="Griffith M.P."/>
            <person name="Snyder D.J."/>
            <person name="Cooper V.S."/>
            <person name="Mustapha M."/>
        </authorList>
    </citation>
    <scope>NUCLEOTIDE SEQUENCE [LARGE SCALE GENOMIC DNA]</scope>
    <source>
        <strain evidence="2 3">PSA00705</strain>
    </source>
</reference>
<dbReference type="Proteomes" id="UP000608450">
    <property type="component" value="Unassembled WGS sequence"/>
</dbReference>
<dbReference type="EMBL" id="JADTFC010000003">
    <property type="protein sequence ID" value="MBG6286305.1"/>
    <property type="molecule type" value="Genomic_DNA"/>
</dbReference>
<dbReference type="SMART" id="SM00530">
    <property type="entry name" value="HTH_XRE"/>
    <property type="match status" value="1"/>
</dbReference>
<name>A0ABS0KDY6_PSENT</name>
<dbReference type="RefSeq" id="WP_170859065.1">
    <property type="nucleotide sequence ID" value="NZ_CAMIIC010000003.1"/>
</dbReference>
<comment type="caution">
    <text evidence="2">The sequence shown here is derived from an EMBL/GenBank/DDBJ whole genome shotgun (WGS) entry which is preliminary data.</text>
</comment>
<protein>
    <submittedName>
        <fullName evidence="2">Helix-turn-helix transcriptional regulator</fullName>
    </submittedName>
</protein>
<evidence type="ECO:0000313" key="3">
    <source>
        <dbReference type="Proteomes" id="UP000608450"/>
    </source>
</evidence>
<dbReference type="InterPro" id="IPR001387">
    <property type="entry name" value="Cro/C1-type_HTH"/>
</dbReference>
<organism evidence="2 3">
    <name type="scientific">Pseudomonas nitroreducens</name>
    <dbReference type="NCBI Taxonomy" id="46680"/>
    <lineage>
        <taxon>Bacteria</taxon>
        <taxon>Pseudomonadati</taxon>
        <taxon>Pseudomonadota</taxon>
        <taxon>Gammaproteobacteria</taxon>
        <taxon>Pseudomonadales</taxon>
        <taxon>Pseudomonadaceae</taxon>
        <taxon>Pseudomonas</taxon>
    </lineage>
</organism>
<keyword evidence="3" id="KW-1185">Reference proteome</keyword>
<evidence type="ECO:0000313" key="2">
    <source>
        <dbReference type="EMBL" id="MBG6286305.1"/>
    </source>
</evidence>
<dbReference type="Pfam" id="PF01381">
    <property type="entry name" value="HTH_3"/>
    <property type="match status" value="1"/>
</dbReference>
<feature type="domain" description="HTH cro/C1-type" evidence="1">
    <location>
        <begin position="11"/>
        <end position="63"/>
    </location>
</feature>
<dbReference type="SUPFAM" id="SSF47413">
    <property type="entry name" value="lambda repressor-like DNA-binding domains"/>
    <property type="match status" value="1"/>
</dbReference>